<dbReference type="InterPro" id="IPR003736">
    <property type="entry name" value="PAAI_dom"/>
</dbReference>
<dbReference type="InterPro" id="IPR029069">
    <property type="entry name" value="HotDog_dom_sf"/>
</dbReference>
<dbReference type="AlphaFoldDB" id="D2QH05"/>
<feature type="domain" description="Thioesterase" evidence="3">
    <location>
        <begin position="64"/>
        <end position="139"/>
    </location>
</feature>
<dbReference type="Gene3D" id="3.10.129.10">
    <property type="entry name" value="Hotdog Thioesterase"/>
    <property type="match status" value="1"/>
</dbReference>
<sequence>MLFLPTMNEITNPRLEFFRSKIGKSMDDSPSPFGRWLNGKIIAVDYGRLVADFTVRSEMTNPAGVLHGGAASAILDDLIGAMVYSLGREYAYTSVNLTIDFLHASREGEVVIATAEVVREGKNIIHCEGRIVAGDSKVIAKCSTNLIQTSIKI</sequence>
<proteinExistence type="inferred from homology"/>
<evidence type="ECO:0000256" key="2">
    <source>
        <dbReference type="ARBA" id="ARBA00022801"/>
    </source>
</evidence>
<dbReference type="PANTHER" id="PTHR21660">
    <property type="entry name" value="THIOESTERASE SUPERFAMILY MEMBER-RELATED"/>
    <property type="match status" value="1"/>
</dbReference>
<evidence type="ECO:0000259" key="3">
    <source>
        <dbReference type="Pfam" id="PF03061"/>
    </source>
</evidence>
<dbReference type="SUPFAM" id="SSF54637">
    <property type="entry name" value="Thioesterase/thiol ester dehydrase-isomerase"/>
    <property type="match status" value="1"/>
</dbReference>
<dbReference type="PANTHER" id="PTHR21660:SF1">
    <property type="entry name" value="ACYL-COENZYME A THIOESTERASE 13"/>
    <property type="match status" value="1"/>
</dbReference>
<dbReference type="HOGENOM" id="CLU_089876_3_1_10"/>
<dbReference type="NCBIfam" id="TIGR00369">
    <property type="entry name" value="unchar_dom_1"/>
    <property type="match status" value="1"/>
</dbReference>
<dbReference type="Pfam" id="PF03061">
    <property type="entry name" value="4HBT"/>
    <property type="match status" value="1"/>
</dbReference>
<dbReference type="Proteomes" id="UP000002028">
    <property type="component" value="Chromosome"/>
</dbReference>
<gene>
    <name evidence="4" type="ordered locus">Slin_0708</name>
</gene>
<dbReference type="eggNOG" id="COG2050">
    <property type="taxonomic scope" value="Bacteria"/>
</dbReference>
<protein>
    <submittedName>
        <fullName evidence="4">Thioesterase superfamily protein</fullName>
    </submittedName>
</protein>
<dbReference type="KEGG" id="sli:Slin_0708"/>
<organism evidence="4 5">
    <name type="scientific">Spirosoma linguale (strain ATCC 33905 / DSM 74 / LMG 10896 / Claus 1)</name>
    <dbReference type="NCBI Taxonomy" id="504472"/>
    <lineage>
        <taxon>Bacteria</taxon>
        <taxon>Pseudomonadati</taxon>
        <taxon>Bacteroidota</taxon>
        <taxon>Cytophagia</taxon>
        <taxon>Cytophagales</taxon>
        <taxon>Cytophagaceae</taxon>
        <taxon>Spirosoma</taxon>
    </lineage>
</organism>
<comment type="similarity">
    <text evidence="1">Belongs to the thioesterase PaaI family.</text>
</comment>
<evidence type="ECO:0000256" key="1">
    <source>
        <dbReference type="ARBA" id="ARBA00008324"/>
    </source>
</evidence>
<keyword evidence="5" id="KW-1185">Reference proteome</keyword>
<evidence type="ECO:0000313" key="4">
    <source>
        <dbReference type="EMBL" id="ADB36771.1"/>
    </source>
</evidence>
<keyword evidence="2" id="KW-0378">Hydrolase</keyword>
<dbReference type="STRING" id="504472.Slin_0708"/>
<dbReference type="GO" id="GO:0047617">
    <property type="term" value="F:fatty acyl-CoA hydrolase activity"/>
    <property type="evidence" value="ECO:0007669"/>
    <property type="project" value="InterPro"/>
</dbReference>
<dbReference type="InterPro" id="IPR006683">
    <property type="entry name" value="Thioestr_dom"/>
</dbReference>
<evidence type="ECO:0000313" key="5">
    <source>
        <dbReference type="Proteomes" id="UP000002028"/>
    </source>
</evidence>
<name>D2QH05_SPILD</name>
<accession>D2QH05</accession>
<reference evidence="4 5" key="1">
    <citation type="journal article" date="2010" name="Stand. Genomic Sci.">
        <title>Complete genome sequence of Spirosoma linguale type strain (1).</title>
        <authorList>
            <person name="Lail K."/>
            <person name="Sikorski J."/>
            <person name="Saunders E."/>
            <person name="Lapidus A."/>
            <person name="Glavina Del Rio T."/>
            <person name="Copeland A."/>
            <person name="Tice H."/>
            <person name="Cheng J.-F."/>
            <person name="Lucas S."/>
            <person name="Nolan M."/>
            <person name="Bruce D."/>
            <person name="Goodwin L."/>
            <person name="Pitluck S."/>
            <person name="Ivanova N."/>
            <person name="Mavromatis K."/>
            <person name="Ovchinnikova G."/>
            <person name="Pati A."/>
            <person name="Chen A."/>
            <person name="Palaniappan K."/>
            <person name="Land M."/>
            <person name="Hauser L."/>
            <person name="Chang Y.-J."/>
            <person name="Jeffries C.D."/>
            <person name="Chain P."/>
            <person name="Brettin T."/>
            <person name="Detter J.C."/>
            <person name="Schuetze A."/>
            <person name="Rohde M."/>
            <person name="Tindall B.J."/>
            <person name="Goeker M."/>
            <person name="Bristow J."/>
            <person name="Eisen J.A."/>
            <person name="Markowitz V."/>
            <person name="Hugenholtz P."/>
            <person name="Kyrpides N.C."/>
            <person name="Klenk H.-P."/>
            <person name="Chen F."/>
        </authorList>
    </citation>
    <scope>NUCLEOTIDE SEQUENCE [LARGE SCALE GENOMIC DNA]</scope>
    <source>
        <strain evidence="5">ATCC 33905 / DSM 74 / LMG 10896 / Claus 1</strain>
    </source>
</reference>
<dbReference type="CDD" id="cd03443">
    <property type="entry name" value="PaaI_thioesterase"/>
    <property type="match status" value="1"/>
</dbReference>
<dbReference type="InterPro" id="IPR039298">
    <property type="entry name" value="ACOT13"/>
</dbReference>
<dbReference type="EMBL" id="CP001769">
    <property type="protein sequence ID" value="ADB36771.1"/>
    <property type="molecule type" value="Genomic_DNA"/>
</dbReference>